<dbReference type="PROSITE" id="PS00061">
    <property type="entry name" value="ADH_SHORT"/>
    <property type="match status" value="1"/>
</dbReference>
<dbReference type="GO" id="GO:0016491">
    <property type="term" value="F:oxidoreductase activity"/>
    <property type="evidence" value="ECO:0007669"/>
    <property type="project" value="UniProtKB-KW"/>
</dbReference>
<evidence type="ECO:0000313" key="4">
    <source>
        <dbReference type="Proteomes" id="UP000064912"/>
    </source>
</evidence>
<comment type="similarity">
    <text evidence="1">Belongs to the short-chain dehydrogenases/reductases (SDR) family.</text>
</comment>
<dbReference type="InterPro" id="IPR020904">
    <property type="entry name" value="Sc_DH/Rdtase_CS"/>
</dbReference>
<protein>
    <submittedName>
        <fullName evidence="3">Short-chain dehydrogenase/reductase SDR</fullName>
    </submittedName>
</protein>
<name>A0A0D6B741_RHOSU</name>
<dbReference type="RefSeq" id="WP_060835984.1">
    <property type="nucleotide sequence ID" value="NZ_JAAEAJ010000019.1"/>
</dbReference>
<dbReference type="InterPro" id="IPR002347">
    <property type="entry name" value="SDR_fam"/>
</dbReference>
<organism evidence="3 4">
    <name type="scientific">Rhodovulum sulfidophilum</name>
    <name type="common">Rhodobacter sulfidophilus</name>
    <dbReference type="NCBI Taxonomy" id="35806"/>
    <lineage>
        <taxon>Bacteria</taxon>
        <taxon>Pseudomonadati</taxon>
        <taxon>Pseudomonadota</taxon>
        <taxon>Alphaproteobacteria</taxon>
        <taxon>Rhodobacterales</taxon>
        <taxon>Paracoccaceae</taxon>
        <taxon>Rhodovulum</taxon>
    </lineage>
</organism>
<dbReference type="PRINTS" id="PR00081">
    <property type="entry name" value="GDHRDH"/>
</dbReference>
<dbReference type="eggNOG" id="COG0300">
    <property type="taxonomic scope" value="Bacteria"/>
</dbReference>
<dbReference type="KEGG" id="rsu:NHU_03798"/>
<dbReference type="AlphaFoldDB" id="A0A0D6B741"/>
<gene>
    <name evidence="3" type="ORF">NHU_03798</name>
</gene>
<dbReference type="GO" id="GO:0016020">
    <property type="term" value="C:membrane"/>
    <property type="evidence" value="ECO:0007669"/>
    <property type="project" value="TreeGrafter"/>
</dbReference>
<dbReference type="PATRIC" id="fig|35806.4.peg.3892"/>
<proteinExistence type="inferred from homology"/>
<accession>A0A0D6B741</accession>
<dbReference type="Gene3D" id="3.40.50.720">
    <property type="entry name" value="NAD(P)-binding Rossmann-like Domain"/>
    <property type="match status" value="1"/>
</dbReference>
<dbReference type="PANTHER" id="PTHR44196">
    <property type="entry name" value="DEHYDROGENASE/REDUCTASE SDR FAMILY MEMBER 7B"/>
    <property type="match status" value="1"/>
</dbReference>
<dbReference type="EMBL" id="AP014800">
    <property type="protein sequence ID" value="BAQ70922.1"/>
    <property type="molecule type" value="Genomic_DNA"/>
</dbReference>
<dbReference type="Pfam" id="PF00106">
    <property type="entry name" value="adh_short"/>
    <property type="match status" value="1"/>
</dbReference>
<keyword evidence="2" id="KW-0560">Oxidoreductase</keyword>
<sequence length="247" mass="26852">MTTDWIGKRYWIIGASEGIGRALAERLGALGVNLVLSARSEDRLKDLAASLPRKADVVPVDVTDAAAVKAAVEAVGEIDGVIYVSGTYWPMTAGDWNAEQVETMLDVNLMGAARVLGHVVPWFVARDRGHIVLTGSLAGYRGLPGAIGYGASKAGLMSLGESLQVDLRGTGVKVQIASPGFVKTRLTDKNDFKMPFIMSPEDVAHEYVELMMSDAMSRSFPTLFSWIMRLSQLLPDWLYFPLFGRKS</sequence>
<evidence type="ECO:0000256" key="1">
    <source>
        <dbReference type="ARBA" id="ARBA00006484"/>
    </source>
</evidence>
<dbReference type="InterPro" id="IPR036291">
    <property type="entry name" value="NAD(P)-bd_dom_sf"/>
</dbReference>
<evidence type="ECO:0000256" key="2">
    <source>
        <dbReference type="ARBA" id="ARBA00023002"/>
    </source>
</evidence>
<evidence type="ECO:0000313" key="3">
    <source>
        <dbReference type="EMBL" id="BAQ70922.1"/>
    </source>
</evidence>
<dbReference type="PANTHER" id="PTHR44196:SF1">
    <property type="entry name" value="DEHYDROGENASE_REDUCTASE SDR FAMILY MEMBER 7B"/>
    <property type="match status" value="1"/>
</dbReference>
<dbReference type="Proteomes" id="UP000064912">
    <property type="component" value="Chromosome"/>
</dbReference>
<reference evidence="3 4" key="1">
    <citation type="submission" date="2015-02" db="EMBL/GenBank/DDBJ databases">
        <title>Genome sequene of Rhodovulum sulfidophilum DSM 2351.</title>
        <authorList>
            <person name="Nagao N."/>
        </authorList>
    </citation>
    <scope>NUCLEOTIDE SEQUENCE [LARGE SCALE GENOMIC DNA]</scope>
    <source>
        <strain evidence="3 4">DSM 2351</strain>
    </source>
</reference>
<dbReference type="SUPFAM" id="SSF51735">
    <property type="entry name" value="NAD(P)-binding Rossmann-fold domains"/>
    <property type="match status" value="1"/>
</dbReference>